<feature type="domain" description="DUF7087" evidence="2">
    <location>
        <begin position="11"/>
        <end position="136"/>
    </location>
</feature>
<dbReference type="Pfam" id="PF23346">
    <property type="entry name" value="DUF7087"/>
    <property type="match status" value="1"/>
</dbReference>
<feature type="transmembrane region" description="Helical" evidence="1">
    <location>
        <begin position="39"/>
        <end position="59"/>
    </location>
</feature>
<protein>
    <submittedName>
        <fullName evidence="4">DUF2723 domain-containing protein</fullName>
    </submittedName>
</protein>
<feature type="transmembrane region" description="Helical" evidence="1">
    <location>
        <begin position="111"/>
        <end position="131"/>
    </location>
</feature>
<reference evidence="4" key="1">
    <citation type="submission" date="2016-11" db="UniProtKB">
        <authorList>
            <consortium name="WormBaseParasite"/>
        </authorList>
    </citation>
    <scope>IDENTIFICATION</scope>
</reference>
<name>A0A1I8AB00_9BILA</name>
<dbReference type="PANTHER" id="PTHR36940">
    <property type="entry name" value="PROTEIN CBG20338"/>
    <property type="match status" value="1"/>
</dbReference>
<accession>A0A1I8AB00</accession>
<evidence type="ECO:0000313" key="4">
    <source>
        <dbReference type="WBParaSite" id="L893_g3899.t1"/>
    </source>
</evidence>
<keyword evidence="3" id="KW-1185">Reference proteome</keyword>
<organism evidence="3 4">
    <name type="scientific">Steinernema glaseri</name>
    <dbReference type="NCBI Taxonomy" id="37863"/>
    <lineage>
        <taxon>Eukaryota</taxon>
        <taxon>Metazoa</taxon>
        <taxon>Ecdysozoa</taxon>
        <taxon>Nematoda</taxon>
        <taxon>Chromadorea</taxon>
        <taxon>Rhabditida</taxon>
        <taxon>Tylenchina</taxon>
        <taxon>Panagrolaimomorpha</taxon>
        <taxon>Strongyloidoidea</taxon>
        <taxon>Steinernematidae</taxon>
        <taxon>Steinernema</taxon>
    </lineage>
</organism>
<feature type="transmembrane region" description="Helical" evidence="1">
    <location>
        <begin position="84"/>
        <end position="105"/>
    </location>
</feature>
<evidence type="ECO:0000256" key="1">
    <source>
        <dbReference type="SAM" id="Phobius"/>
    </source>
</evidence>
<keyword evidence="1" id="KW-0812">Transmembrane</keyword>
<evidence type="ECO:0000259" key="2">
    <source>
        <dbReference type="Pfam" id="PF23346"/>
    </source>
</evidence>
<dbReference type="PANTHER" id="PTHR36940:SF1">
    <property type="entry name" value="DUF3278 DOMAIN-CONTAINING PROTEIN"/>
    <property type="match status" value="1"/>
</dbReference>
<sequence length="142" mass="15943">MFTVSHKTIDRNFPALMYQLRAAELVACFFQMSHIGFGYFLLPTIFLSLEVTIVFSRWFNEIDGRYDFQQMTSERKDGYTKAQYACNLYGSVVLAVLVHCIAVDMESGLSAFVFGFADYVAILSAAFCAAVESFEGAKAKYA</sequence>
<dbReference type="Proteomes" id="UP000095287">
    <property type="component" value="Unplaced"/>
</dbReference>
<keyword evidence="1" id="KW-0472">Membrane</keyword>
<proteinExistence type="predicted"/>
<dbReference type="AlphaFoldDB" id="A0A1I8AB00"/>
<dbReference type="InterPro" id="IPR055514">
    <property type="entry name" value="DUF7087"/>
</dbReference>
<dbReference type="WBParaSite" id="L893_g3899.t1">
    <property type="protein sequence ID" value="L893_g3899.t1"/>
    <property type="gene ID" value="L893_g3899"/>
</dbReference>
<evidence type="ECO:0000313" key="3">
    <source>
        <dbReference type="Proteomes" id="UP000095287"/>
    </source>
</evidence>
<keyword evidence="1" id="KW-1133">Transmembrane helix</keyword>